<keyword evidence="4" id="KW-1185">Reference proteome</keyword>
<comment type="caution">
    <text evidence="3">The sequence shown here is derived from an EMBL/GenBank/DDBJ whole genome shotgun (WGS) entry which is preliminary data.</text>
</comment>
<gene>
    <name evidence="3" type="ORF">PIB30_031810</name>
</gene>
<feature type="compositionally biased region" description="Basic and acidic residues" evidence="1">
    <location>
        <begin position="38"/>
        <end position="49"/>
    </location>
</feature>
<organism evidence="3 4">
    <name type="scientific">Stylosanthes scabra</name>
    <dbReference type="NCBI Taxonomy" id="79078"/>
    <lineage>
        <taxon>Eukaryota</taxon>
        <taxon>Viridiplantae</taxon>
        <taxon>Streptophyta</taxon>
        <taxon>Embryophyta</taxon>
        <taxon>Tracheophyta</taxon>
        <taxon>Spermatophyta</taxon>
        <taxon>Magnoliopsida</taxon>
        <taxon>eudicotyledons</taxon>
        <taxon>Gunneridae</taxon>
        <taxon>Pentapetalae</taxon>
        <taxon>rosids</taxon>
        <taxon>fabids</taxon>
        <taxon>Fabales</taxon>
        <taxon>Fabaceae</taxon>
        <taxon>Papilionoideae</taxon>
        <taxon>50 kb inversion clade</taxon>
        <taxon>dalbergioids sensu lato</taxon>
        <taxon>Dalbergieae</taxon>
        <taxon>Pterocarpus clade</taxon>
        <taxon>Stylosanthes</taxon>
    </lineage>
</organism>
<evidence type="ECO:0000313" key="4">
    <source>
        <dbReference type="Proteomes" id="UP001341840"/>
    </source>
</evidence>
<evidence type="ECO:0000256" key="1">
    <source>
        <dbReference type="SAM" id="MobiDB-lite"/>
    </source>
</evidence>
<dbReference type="Proteomes" id="UP001341840">
    <property type="component" value="Unassembled WGS sequence"/>
</dbReference>
<dbReference type="InterPro" id="IPR001944">
    <property type="entry name" value="Glycoside_Hdrlase_35"/>
</dbReference>
<dbReference type="Pfam" id="PF17834">
    <property type="entry name" value="GHD"/>
    <property type="match status" value="1"/>
</dbReference>
<dbReference type="EMBL" id="JASCZI010000138">
    <property type="protein sequence ID" value="MED6109265.1"/>
    <property type="molecule type" value="Genomic_DNA"/>
</dbReference>
<feature type="domain" description="Beta-galactosidase beta-sandwich" evidence="2">
    <location>
        <begin position="233"/>
        <end position="280"/>
    </location>
</feature>
<evidence type="ECO:0000259" key="2">
    <source>
        <dbReference type="Pfam" id="PF17834"/>
    </source>
</evidence>
<dbReference type="InterPro" id="IPR041392">
    <property type="entry name" value="GHD"/>
</dbReference>
<feature type="compositionally biased region" description="Basic and acidic residues" evidence="1">
    <location>
        <begin position="74"/>
        <end position="95"/>
    </location>
</feature>
<dbReference type="PANTHER" id="PTHR23421">
    <property type="entry name" value="BETA-GALACTOSIDASE RELATED"/>
    <property type="match status" value="1"/>
</dbReference>
<protein>
    <recommendedName>
        <fullName evidence="2">Beta-galactosidase beta-sandwich domain-containing protein</fullName>
    </recommendedName>
</protein>
<feature type="compositionally biased region" description="Low complexity" evidence="1">
    <location>
        <begin position="60"/>
        <end position="73"/>
    </location>
</feature>
<name>A0ABU6QCD7_9FABA</name>
<sequence length="338" mass="38024">MEERKKKVALSASTILAVAADGEKRETERNQEIERELKRERIEGRETKRREQRLHRCCHSSVELSSSSSLMKESSPERDALRERSELKEKKKENDVGAFSAATELAGIRRPGTRRLGVQHLQPRGAFTLSVFSRVAPSTSASSPRKCLPHPRLCLEIAKRFSASELARYPGNSFQKAGTQLRQELEWHIRMPLKVLHRVLSLVEELEHNNVGIGLGRGGVGWGWGKRVQDRFSACAAFLANYNTKSSANVSFGNEQYELPPWSISTLSDCKTAVFNTARIGAQSSQKKMTAVKSAFDLESYSEEPASSSEEDSITANALWEQINITRDSTDYLWYMTE</sequence>
<proteinExistence type="predicted"/>
<reference evidence="3 4" key="1">
    <citation type="journal article" date="2023" name="Plants (Basel)">
        <title>Bridging the Gap: Combining Genomics and Transcriptomics Approaches to Understand Stylosanthes scabra, an Orphan Legume from the Brazilian Caatinga.</title>
        <authorList>
            <person name="Ferreira-Neto J.R.C."/>
            <person name="da Silva M.D."/>
            <person name="Binneck E."/>
            <person name="de Melo N.F."/>
            <person name="da Silva R.H."/>
            <person name="de Melo A.L.T.M."/>
            <person name="Pandolfi V."/>
            <person name="Bustamante F.O."/>
            <person name="Brasileiro-Vidal A.C."/>
            <person name="Benko-Iseppon A.M."/>
        </authorList>
    </citation>
    <scope>NUCLEOTIDE SEQUENCE [LARGE SCALE GENOMIC DNA]</scope>
    <source>
        <tissue evidence="3">Leaves</tissue>
    </source>
</reference>
<accession>A0ABU6QCD7</accession>
<evidence type="ECO:0000313" key="3">
    <source>
        <dbReference type="EMBL" id="MED6109265.1"/>
    </source>
</evidence>
<feature type="region of interest" description="Disordered" evidence="1">
    <location>
        <begin position="38"/>
        <end position="95"/>
    </location>
</feature>